<feature type="binding site" evidence="11">
    <location>
        <begin position="67"/>
        <end position="71"/>
    </location>
    <ligand>
        <name>FMN</name>
        <dbReference type="ChEBI" id="CHEBI:58210"/>
    </ligand>
</feature>
<evidence type="ECO:0000256" key="10">
    <source>
        <dbReference type="ARBA" id="ARBA00048639"/>
    </source>
</evidence>
<feature type="binding site" evidence="11">
    <location>
        <begin position="116"/>
        <end position="120"/>
    </location>
    <ligand>
        <name>substrate</name>
    </ligand>
</feature>
<feature type="binding site" evidence="11">
    <location>
        <begin position="318"/>
        <end position="319"/>
    </location>
    <ligand>
        <name>FMN</name>
        <dbReference type="ChEBI" id="CHEBI:58210"/>
    </ligand>
</feature>
<feature type="binding site" evidence="11">
    <location>
        <position position="178"/>
    </location>
    <ligand>
        <name>FMN</name>
        <dbReference type="ChEBI" id="CHEBI:58210"/>
    </ligand>
</feature>
<evidence type="ECO:0000313" key="13">
    <source>
        <dbReference type="EMBL" id="WNG48611.1"/>
    </source>
</evidence>
<accession>A0ABY9WZP9</accession>
<feature type="binding site" evidence="11">
    <location>
        <position position="219"/>
    </location>
    <ligand>
        <name>FMN</name>
        <dbReference type="ChEBI" id="CHEBI:58210"/>
    </ligand>
</feature>
<dbReference type="Pfam" id="PF01180">
    <property type="entry name" value="DHO_dh"/>
    <property type="match status" value="1"/>
</dbReference>
<dbReference type="SUPFAM" id="SSF51395">
    <property type="entry name" value="FMN-linked oxidoreductases"/>
    <property type="match status" value="1"/>
</dbReference>
<dbReference type="NCBIfam" id="NF003645">
    <property type="entry name" value="PRK05286.1-2"/>
    <property type="match status" value="1"/>
</dbReference>
<dbReference type="RefSeq" id="WP_395806254.1">
    <property type="nucleotide sequence ID" value="NZ_CP043494.1"/>
</dbReference>
<sequence>MYRLARALLFLLPAERAHRLGMTLLRWFGHLSGLCQSLRARTLSAVTYDASVKVASLELAHPVALAAGLDKEAEAVDGLLALGFAAVEVGTLTPRPQPGNPTPRLFRIPEHRALINRMGFNNHGATHAAEHLRVRTWHPAPVGVNIGKNKDTPLEKAVDDYVACVDTLAPLGDYVVVNASSPNTPGLRKLQEPEALTALLRAVKARLEQVAPGKPLFLKIAPDLTPEAVDEVVDVARACGLAGLIATNTTIARPFEHPVAKEAGGLSGAPVREPANAVIRRAYARSGGELPIIGVGGVFTAEDVYEKLRAGASVVQVYTGFIYEGPGMVRRLLEGLGPLLARDGFRSVREAIGADHRGVPMTPLAVPAHETVRPQA</sequence>
<evidence type="ECO:0000256" key="5">
    <source>
        <dbReference type="ARBA" id="ARBA00022630"/>
    </source>
</evidence>
<feature type="binding site" evidence="11">
    <location>
        <position position="297"/>
    </location>
    <ligand>
        <name>FMN</name>
        <dbReference type="ChEBI" id="CHEBI:58210"/>
    </ligand>
</feature>
<comment type="cofactor">
    <cofactor evidence="11">
        <name>FMN</name>
        <dbReference type="ChEBI" id="CHEBI:58210"/>
    </cofactor>
    <text evidence="11">Binds 1 FMN per subunit.</text>
</comment>
<dbReference type="HAMAP" id="MF_00225">
    <property type="entry name" value="DHO_dh_type2"/>
    <property type="match status" value="1"/>
</dbReference>
<keyword evidence="7 11" id="KW-0665">Pyrimidine biosynthesis</keyword>
<gene>
    <name evidence="11" type="primary">pyrD</name>
    <name evidence="13" type="ORF">F0U60_34235</name>
</gene>
<dbReference type="Proteomes" id="UP001611383">
    <property type="component" value="Chromosome"/>
</dbReference>
<evidence type="ECO:0000256" key="3">
    <source>
        <dbReference type="ARBA" id="ARBA00005161"/>
    </source>
</evidence>
<dbReference type="NCBIfam" id="NF003652">
    <property type="entry name" value="PRK05286.2-5"/>
    <property type="match status" value="1"/>
</dbReference>
<reference evidence="13 14" key="1">
    <citation type="submission" date="2019-08" db="EMBL/GenBank/DDBJ databases">
        <title>Archangium and Cystobacter genomes.</title>
        <authorList>
            <person name="Chen I.-C.K."/>
            <person name="Wielgoss S."/>
        </authorList>
    </citation>
    <scope>NUCLEOTIDE SEQUENCE [LARGE SCALE GENOMIC DNA]</scope>
    <source>
        <strain evidence="13 14">Cbm 6</strain>
    </source>
</reference>
<feature type="domain" description="Dihydroorotate dehydrogenase catalytic" evidence="12">
    <location>
        <begin position="51"/>
        <end position="338"/>
    </location>
</feature>
<dbReference type="NCBIfam" id="TIGR01036">
    <property type="entry name" value="pyrD_sub2"/>
    <property type="match status" value="1"/>
</dbReference>
<keyword evidence="5 11" id="KW-0285">Flavoprotein</keyword>
<dbReference type="InterPro" id="IPR001295">
    <property type="entry name" value="Dihydroorotate_DH_CS"/>
</dbReference>
<evidence type="ECO:0000256" key="11">
    <source>
        <dbReference type="HAMAP-Rule" id="MF_00225"/>
    </source>
</evidence>
<evidence type="ECO:0000256" key="8">
    <source>
        <dbReference type="ARBA" id="ARBA00023002"/>
    </source>
</evidence>
<dbReference type="InterPro" id="IPR005720">
    <property type="entry name" value="Dihydroorotate_DH_cat"/>
</dbReference>
<proteinExistence type="inferred from homology"/>
<protein>
    <recommendedName>
        <fullName evidence="11">Dihydroorotate dehydrogenase (quinone)</fullName>
        <ecNumber evidence="11">1.3.5.2</ecNumber>
    </recommendedName>
    <alternativeName>
        <fullName evidence="11">DHOdehase</fullName>
        <shortName evidence="11">DHOD</shortName>
        <shortName evidence="11">DHODase</shortName>
    </alternativeName>
    <alternativeName>
        <fullName evidence="11">Dihydroorotate oxidase</fullName>
    </alternativeName>
</protein>
<evidence type="ECO:0000256" key="6">
    <source>
        <dbReference type="ARBA" id="ARBA00022643"/>
    </source>
</evidence>
<feature type="binding site" evidence="11">
    <location>
        <position position="247"/>
    </location>
    <ligand>
        <name>FMN</name>
        <dbReference type="ChEBI" id="CHEBI:58210"/>
    </ligand>
</feature>
<evidence type="ECO:0000313" key="14">
    <source>
        <dbReference type="Proteomes" id="UP001611383"/>
    </source>
</evidence>
<dbReference type="EMBL" id="CP043494">
    <property type="protein sequence ID" value="WNG48611.1"/>
    <property type="molecule type" value="Genomic_DNA"/>
</dbReference>
<feature type="active site" description="Nucleophile" evidence="11">
    <location>
        <position position="181"/>
    </location>
</feature>
<dbReference type="GO" id="GO:0106430">
    <property type="term" value="F:dihydroorotate dehydrogenase (quinone) activity"/>
    <property type="evidence" value="ECO:0007669"/>
    <property type="project" value="UniProtKB-EC"/>
</dbReference>
<evidence type="ECO:0000256" key="2">
    <source>
        <dbReference type="ARBA" id="ARBA00004370"/>
    </source>
</evidence>
<evidence type="ECO:0000256" key="9">
    <source>
        <dbReference type="ARBA" id="ARBA00023136"/>
    </source>
</evidence>
<feature type="binding site" evidence="11">
    <location>
        <position position="145"/>
    </location>
    <ligand>
        <name>FMN</name>
        <dbReference type="ChEBI" id="CHEBI:58210"/>
    </ligand>
</feature>
<feature type="binding site" evidence="11">
    <location>
        <position position="183"/>
    </location>
    <ligand>
        <name>substrate</name>
    </ligand>
</feature>
<organism evidence="13 14">
    <name type="scientific">Archangium minus</name>
    <dbReference type="NCBI Taxonomy" id="83450"/>
    <lineage>
        <taxon>Bacteria</taxon>
        <taxon>Pseudomonadati</taxon>
        <taxon>Myxococcota</taxon>
        <taxon>Myxococcia</taxon>
        <taxon>Myxococcales</taxon>
        <taxon>Cystobacterineae</taxon>
        <taxon>Archangiaceae</taxon>
        <taxon>Archangium</taxon>
    </lineage>
</organism>
<feature type="binding site" evidence="11">
    <location>
        <position position="91"/>
    </location>
    <ligand>
        <name>FMN</name>
        <dbReference type="ChEBI" id="CHEBI:58210"/>
    </ligand>
</feature>
<evidence type="ECO:0000256" key="7">
    <source>
        <dbReference type="ARBA" id="ARBA00022975"/>
    </source>
</evidence>
<keyword evidence="9 11" id="KW-0472">Membrane</keyword>
<keyword evidence="8 11" id="KW-0560">Oxidoreductase</keyword>
<comment type="catalytic activity">
    <reaction evidence="10 11">
        <text>(S)-dihydroorotate + a quinone = orotate + a quinol</text>
        <dbReference type="Rhea" id="RHEA:30187"/>
        <dbReference type="ChEBI" id="CHEBI:24646"/>
        <dbReference type="ChEBI" id="CHEBI:30839"/>
        <dbReference type="ChEBI" id="CHEBI:30864"/>
        <dbReference type="ChEBI" id="CHEBI:132124"/>
        <dbReference type="EC" id="1.3.5.2"/>
    </reaction>
</comment>
<feature type="binding site" evidence="11">
    <location>
        <position position="71"/>
    </location>
    <ligand>
        <name>substrate</name>
    </ligand>
</feature>
<dbReference type="PROSITE" id="PS00912">
    <property type="entry name" value="DHODEHASE_2"/>
    <property type="match status" value="1"/>
</dbReference>
<dbReference type="InterPro" id="IPR013785">
    <property type="entry name" value="Aldolase_TIM"/>
</dbReference>
<evidence type="ECO:0000256" key="1">
    <source>
        <dbReference type="ARBA" id="ARBA00003125"/>
    </source>
</evidence>
<feature type="binding site" evidence="11">
    <location>
        <position position="178"/>
    </location>
    <ligand>
        <name>substrate</name>
    </ligand>
</feature>
<keyword evidence="14" id="KW-1185">Reference proteome</keyword>
<dbReference type="PROSITE" id="PS00911">
    <property type="entry name" value="DHODEHASE_1"/>
    <property type="match status" value="1"/>
</dbReference>
<comment type="pathway">
    <text evidence="3 11">Pyrimidine metabolism; UMP biosynthesis via de novo pathway; orotate from (S)-dihydroorotate (quinone route): step 1/1.</text>
</comment>
<name>A0ABY9WZP9_9BACT</name>
<keyword evidence="6 11" id="KW-0288">FMN</keyword>
<comment type="function">
    <text evidence="1 11">Catalyzes the conversion of dihydroorotate to orotate with quinone as electron acceptor.</text>
</comment>
<comment type="subcellular location">
    <subcellularLocation>
        <location evidence="11">Cell membrane</location>
        <topology evidence="11">Peripheral membrane protein</topology>
    </subcellularLocation>
    <subcellularLocation>
        <location evidence="2">Membrane</location>
    </subcellularLocation>
</comment>
<evidence type="ECO:0000256" key="4">
    <source>
        <dbReference type="ARBA" id="ARBA00005359"/>
    </source>
</evidence>
<dbReference type="Gene3D" id="3.20.20.70">
    <property type="entry name" value="Aldolase class I"/>
    <property type="match status" value="1"/>
</dbReference>
<dbReference type="EC" id="1.3.5.2" evidence="11"/>
<feature type="binding site" evidence="11">
    <location>
        <position position="268"/>
    </location>
    <ligand>
        <name>FMN</name>
        <dbReference type="ChEBI" id="CHEBI:58210"/>
    </ligand>
</feature>
<comment type="similarity">
    <text evidence="4 11">Belongs to the dihydroorotate dehydrogenase family. Type 2 subfamily.</text>
</comment>
<feature type="binding site" evidence="11">
    <location>
        <begin position="248"/>
        <end position="249"/>
    </location>
    <ligand>
        <name>substrate</name>
    </ligand>
</feature>
<dbReference type="InterPro" id="IPR005719">
    <property type="entry name" value="Dihydroorotate_DH_2"/>
</dbReference>
<keyword evidence="11" id="KW-1003">Cell membrane</keyword>
<dbReference type="InterPro" id="IPR050074">
    <property type="entry name" value="DHO_dehydrogenase"/>
</dbReference>
<dbReference type="PANTHER" id="PTHR48109">
    <property type="entry name" value="DIHYDROOROTATE DEHYDROGENASE (QUINONE), MITOCHONDRIAL-RELATED"/>
    <property type="match status" value="1"/>
</dbReference>
<evidence type="ECO:0000259" key="12">
    <source>
        <dbReference type="Pfam" id="PF01180"/>
    </source>
</evidence>
<dbReference type="PANTHER" id="PTHR48109:SF4">
    <property type="entry name" value="DIHYDROOROTATE DEHYDROGENASE (QUINONE), MITOCHONDRIAL"/>
    <property type="match status" value="1"/>
</dbReference>
<dbReference type="CDD" id="cd04738">
    <property type="entry name" value="DHOD_2_like"/>
    <property type="match status" value="1"/>
</dbReference>
<comment type="subunit">
    <text evidence="11">Monomer.</text>
</comment>